<keyword evidence="6" id="KW-0812">Transmembrane</keyword>
<dbReference type="PANTHER" id="PTHR24421:SF10">
    <property type="entry name" value="NITRATE_NITRITE SENSOR PROTEIN NARQ"/>
    <property type="match status" value="1"/>
</dbReference>
<keyword evidence="4 7" id="KW-0418">Kinase</keyword>
<proteinExistence type="predicted"/>
<keyword evidence="6" id="KW-0472">Membrane</keyword>
<evidence type="ECO:0000313" key="7">
    <source>
        <dbReference type="EMBL" id="KFI97717.1"/>
    </source>
</evidence>
<evidence type="ECO:0000256" key="2">
    <source>
        <dbReference type="ARBA" id="ARBA00012438"/>
    </source>
</evidence>
<dbReference type="EC" id="2.7.13.3" evidence="2"/>
<evidence type="ECO:0000256" key="6">
    <source>
        <dbReference type="SAM" id="Phobius"/>
    </source>
</evidence>
<name>A0A087DQB7_BIFAD</name>
<protein>
    <recommendedName>
        <fullName evidence="2">histidine kinase</fullName>
        <ecNumber evidence="2">2.7.13.3</ecNumber>
    </recommendedName>
</protein>
<dbReference type="PANTHER" id="PTHR24421">
    <property type="entry name" value="NITRATE/NITRITE SENSOR PROTEIN NARX-RELATED"/>
    <property type="match status" value="1"/>
</dbReference>
<dbReference type="GO" id="GO:0004673">
    <property type="term" value="F:protein histidine kinase activity"/>
    <property type="evidence" value="ECO:0007669"/>
    <property type="project" value="UniProtKB-EC"/>
</dbReference>
<evidence type="ECO:0000256" key="4">
    <source>
        <dbReference type="ARBA" id="ARBA00022777"/>
    </source>
</evidence>
<dbReference type="InterPro" id="IPR036890">
    <property type="entry name" value="HATPase_C_sf"/>
</dbReference>
<comment type="caution">
    <text evidence="7">The sequence shown here is derived from an EMBL/GenBank/DDBJ whole genome shotgun (WGS) entry which is preliminary data.</text>
</comment>
<sequence length="460" mass="48831">MVGMSETTNSPPPIEVPVRTKGWQSMVMVVCAGFMCLAQTAFAAQRFGQDSAVYVWMVFCMLVAFAIGFLLLARSRYPRATFVAACVVVLVFPYDPILALMALTALLARRNDMKTTVRAIVAGGFVTLAAQVRDALRPPEASIWHMVFAKPDTGSQYGTDIIMLADDRTIVITAIVAALLELAIATLAGLHIRSRALASLATAKADAADAQVEQLKTTIDSQQLADAIAAEAHDTLAHSLSLLALNASALQAESKKLAAEAGSLDAGQLAGQASRIADKTEEIRKQAAGALDEAHSVIDMLRHPEQAKAQLAPSDETSLTRESLDALLGDARAAGMRLNTWIDIQQLGQLNRETGKIAYRVLQEGLTNASRHAPGSPVSLELTANPTAGVHAHVSNPTNPSVPAASADATRPAMDSKNAFRTGAGLPGLAERVRQAGGTCRFGFDARHAFHVDVQLPWVE</sequence>
<feature type="transmembrane region" description="Helical" evidence="6">
    <location>
        <begin position="170"/>
        <end position="190"/>
    </location>
</feature>
<keyword evidence="5" id="KW-0902">Two-component regulatory system</keyword>
<evidence type="ECO:0000313" key="8">
    <source>
        <dbReference type="Proteomes" id="UP000029091"/>
    </source>
</evidence>
<evidence type="ECO:0000256" key="3">
    <source>
        <dbReference type="ARBA" id="ARBA00022679"/>
    </source>
</evidence>
<dbReference type="CDD" id="cd16917">
    <property type="entry name" value="HATPase_UhpB-NarQ-NarX-like"/>
    <property type="match status" value="1"/>
</dbReference>
<dbReference type="EMBL" id="JGZQ01000005">
    <property type="protein sequence ID" value="KFI97717.1"/>
    <property type="molecule type" value="Genomic_DNA"/>
</dbReference>
<comment type="catalytic activity">
    <reaction evidence="1">
        <text>ATP + protein L-histidine = ADP + protein N-phospho-L-histidine.</text>
        <dbReference type="EC" id="2.7.13.3"/>
    </reaction>
</comment>
<dbReference type="Proteomes" id="UP000029091">
    <property type="component" value="Unassembled WGS sequence"/>
</dbReference>
<keyword evidence="6" id="KW-1133">Transmembrane helix</keyword>
<evidence type="ECO:0000256" key="1">
    <source>
        <dbReference type="ARBA" id="ARBA00000085"/>
    </source>
</evidence>
<keyword evidence="3" id="KW-0808">Transferase</keyword>
<dbReference type="InterPro" id="IPR050482">
    <property type="entry name" value="Sensor_HK_TwoCompSys"/>
</dbReference>
<accession>A0A087DQB7</accession>
<gene>
    <name evidence="7" type="ORF">BSTER_1487</name>
</gene>
<feature type="transmembrane region" description="Helical" evidence="6">
    <location>
        <begin position="80"/>
        <end position="108"/>
    </location>
</feature>
<dbReference type="AlphaFoldDB" id="A0A087DQB7"/>
<evidence type="ECO:0000256" key="5">
    <source>
        <dbReference type="ARBA" id="ARBA00023012"/>
    </source>
</evidence>
<dbReference type="GO" id="GO:0000160">
    <property type="term" value="P:phosphorelay signal transduction system"/>
    <property type="evidence" value="ECO:0007669"/>
    <property type="project" value="UniProtKB-KW"/>
</dbReference>
<organism evidence="7 8">
    <name type="scientific">Bifidobacterium adolescentis JCM 15918</name>
    <dbReference type="NCBI Taxonomy" id="1437612"/>
    <lineage>
        <taxon>Bacteria</taxon>
        <taxon>Bacillati</taxon>
        <taxon>Actinomycetota</taxon>
        <taxon>Actinomycetes</taxon>
        <taxon>Bifidobacteriales</taxon>
        <taxon>Bifidobacteriaceae</taxon>
        <taxon>Bifidobacterium</taxon>
    </lineage>
</organism>
<feature type="transmembrane region" description="Helical" evidence="6">
    <location>
        <begin position="53"/>
        <end position="73"/>
    </location>
</feature>
<dbReference type="Gene3D" id="3.30.565.10">
    <property type="entry name" value="Histidine kinase-like ATPase, C-terminal domain"/>
    <property type="match status" value="1"/>
</dbReference>
<dbReference type="Gene3D" id="1.20.5.1930">
    <property type="match status" value="1"/>
</dbReference>
<reference evidence="7 8" key="1">
    <citation type="submission" date="2014-03" db="EMBL/GenBank/DDBJ databases">
        <title>Genomics of Bifidobacteria.</title>
        <authorList>
            <person name="Ventura M."/>
            <person name="Milani C."/>
            <person name="Lugli G.A."/>
        </authorList>
    </citation>
    <scope>NUCLEOTIDE SEQUENCE [LARGE SCALE GENOMIC DNA]</scope>
    <source>
        <strain evidence="8">JCM 15918</strain>
    </source>
</reference>